<evidence type="ECO:0000256" key="1">
    <source>
        <dbReference type="ARBA" id="ARBA00008655"/>
    </source>
</evidence>
<feature type="domain" description="Phospholipid/glycerol acyltransferase" evidence="7">
    <location>
        <begin position="101"/>
        <end position="217"/>
    </location>
</feature>
<dbReference type="SUPFAM" id="SSF69593">
    <property type="entry name" value="Glycerol-3-phosphate (1)-acyltransferase"/>
    <property type="match status" value="1"/>
</dbReference>
<proteinExistence type="inferred from homology"/>
<evidence type="ECO:0000313" key="8">
    <source>
        <dbReference type="EMBL" id="PFH50157.1"/>
    </source>
</evidence>
<organism evidence="8 9">
    <name type="scientific">Amanita thiersii Skay4041</name>
    <dbReference type="NCBI Taxonomy" id="703135"/>
    <lineage>
        <taxon>Eukaryota</taxon>
        <taxon>Fungi</taxon>
        <taxon>Dikarya</taxon>
        <taxon>Basidiomycota</taxon>
        <taxon>Agaricomycotina</taxon>
        <taxon>Agaricomycetes</taxon>
        <taxon>Agaricomycetidae</taxon>
        <taxon>Agaricales</taxon>
        <taxon>Pluteineae</taxon>
        <taxon>Amanitaceae</taxon>
        <taxon>Amanita</taxon>
    </lineage>
</organism>
<evidence type="ECO:0000256" key="2">
    <source>
        <dbReference type="ARBA" id="ARBA00022679"/>
    </source>
</evidence>
<comment type="catalytic activity">
    <reaction evidence="4">
        <text>a 1-acyl-sn-glycero-3-phosphate + an acyl-CoA = a 1,2-diacyl-sn-glycero-3-phosphate + CoA</text>
        <dbReference type="Rhea" id="RHEA:19709"/>
        <dbReference type="ChEBI" id="CHEBI:57287"/>
        <dbReference type="ChEBI" id="CHEBI:57970"/>
        <dbReference type="ChEBI" id="CHEBI:58342"/>
        <dbReference type="ChEBI" id="CHEBI:58608"/>
        <dbReference type="EC" id="2.3.1.51"/>
    </reaction>
</comment>
<dbReference type="AlphaFoldDB" id="A0A2A9NPH5"/>
<dbReference type="GO" id="GO:0006654">
    <property type="term" value="P:phosphatidic acid biosynthetic process"/>
    <property type="evidence" value="ECO:0007669"/>
    <property type="project" value="TreeGrafter"/>
</dbReference>
<dbReference type="GO" id="GO:0003841">
    <property type="term" value="F:1-acylglycerol-3-phosphate O-acyltransferase activity"/>
    <property type="evidence" value="ECO:0007669"/>
    <property type="project" value="UniProtKB-UniRule"/>
</dbReference>
<accession>A0A2A9NPH5</accession>
<dbReference type="SMART" id="SM00563">
    <property type="entry name" value="PlsC"/>
    <property type="match status" value="1"/>
</dbReference>
<feature type="transmembrane region" description="Helical" evidence="6">
    <location>
        <begin position="37"/>
        <end position="61"/>
    </location>
</feature>
<keyword evidence="4" id="KW-0443">Lipid metabolism</keyword>
<comment type="domain">
    <text evidence="4">The HXXXXD motif is essential for acyltransferase activity and may constitute the binding site for the phosphate moiety of the glycerol-3-phosphate.</text>
</comment>
<feature type="compositionally biased region" description="Low complexity" evidence="5">
    <location>
        <begin position="333"/>
        <end position="348"/>
    </location>
</feature>
<dbReference type="NCBIfam" id="TIGR00530">
    <property type="entry name" value="AGP_acyltrn"/>
    <property type="match status" value="1"/>
</dbReference>
<dbReference type="PANTHER" id="PTHR10434:SF11">
    <property type="entry name" value="1-ACYL-SN-GLYCEROL-3-PHOSPHATE ACYLTRANSFERASE"/>
    <property type="match status" value="1"/>
</dbReference>
<comment type="similarity">
    <text evidence="1 4">Belongs to the 1-acyl-sn-glycerol-3-phosphate acyltransferase family.</text>
</comment>
<evidence type="ECO:0000256" key="4">
    <source>
        <dbReference type="RuleBase" id="RU361267"/>
    </source>
</evidence>
<dbReference type="InterPro" id="IPR002123">
    <property type="entry name" value="Plipid/glycerol_acylTrfase"/>
</dbReference>
<keyword evidence="3 4" id="KW-0012">Acyltransferase</keyword>
<evidence type="ECO:0000256" key="6">
    <source>
        <dbReference type="SAM" id="Phobius"/>
    </source>
</evidence>
<dbReference type="GO" id="GO:0005783">
    <property type="term" value="C:endoplasmic reticulum"/>
    <property type="evidence" value="ECO:0007669"/>
    <property type="project" value="TreeGrafter"/>
</dbReference>
<dbReference type="Pfam" id="PF01553">
    <property type="entry name" value="Acyltransferase"/>
    <property type="match status" value="1"/>
</dbReference>
<evidence type="ECO:0000256" key="3">
    <source>
        <dbReference type="ARBA" id="ARBA00023315"/>
    </source>
</evidence>
<dbReference type="PANTHER" id="PTHR10434">
    <property type="entry name" value="1-ACYL-SN-GLYCEROL-3-PHOSPHATE ACYLTRANSFERASE"/>
    <property type="match status" value="1"/>
</dbReference>
<evidence type="ECO:0000313" key="9">
    <source>
        <dbReference type="Proteomes" id="UP000242287"/>
    </source>
</evidence>
<dbReference type="InterPro" id="IPR004552">
    <property type="entry name" value="AGP_acyltrans"/>
</dbReference>
<keyword evidence="6" id="KW-1133">Transmembrane helix</keyword>
<dbReference type="GO" id="GO:0016020">
    <property type="term" value="C:membrane"/>
    <property type="evidence" value="ECO:0007669"/>
    <property type="project" value="InterPro"/>
</dbReference>
<evidence type="ECO:0000259" key="7">
    <source>
        <dbReference type="SMART" id="SM00563"/>
    </source>
</evidence>
<dbReference type="EMBL" id="KZ302010">
    <property type="protein sequence ID" value="PFH50157.1"/>
    <property type="molecule type" value="Genomic_DNA"/>
</dbReference>
<gene>
    <name evidence="8" type="ORF">AMATHDRAFT_41064</name>
</gene>
<feature type="transmembrane region" description="Helical" evidence="6">
    <location>
        <begin position="6"/>
        <end position="25"/>
    </location>
</feature>
<dbReference type="CDD" id="cd07989">
    <property type="entry name" value="LPLAT_AGPAT-like"/>
    <property type="match status" value="1"/>
</dbReference>
<reference evidence="8 9" key="1">
    <citation type="submission" date="2014-02" db="EMBL/GenBank/DDBJ databases">
        <title>Transposable element dynamics among asymbiotic and ectomycorrhizal Amanita fungi.</title>
        <authorList>
            <consortium name="DOE Joint Genome Institute"/>
            <person name="Hess J."/>
            <person name="Skrede I."/>
            <person name="Wolfe B."/>
            <person name="LaButti K."/>
            <person name="Ohm R.A."/>
            <person name="Grigoriev I.V."/>
            <person name="Pringle A."/>
        </authorList>
    </citation>
    <scope>NUCLEOTIDE SEQUENCE [LARGE SCALE GENOMIC DNA]</scope>
    <source>
        <strain evidence="8 9">SKay4041</strain>
    </source>
</reference>
<keyword evidence="4" id="KW-0594">Phospholipid biosynthesis</keyword>
<keyword evidence="6" id="KW-0472">Membrane</keyword>
<dbReference type="STRING" id="703135.A0A2A9NPH5"/>
<sequence length="376" mass="40661">MSFLVSLWRPLAYLSLPYLLLRTIGGSSPLGRYYTRVVLYVSTLMSVATCSTAIALGMSVLGSKFDTNFVVARTFYALARRALNIHVDVEGEEYLTGTRPAVLMMNHQSMLDILVVGRLMPKQTSIMSKKSLQFTPLGPFMTLSGAIFIDRTNNARAVQSLEEAGEQMKQIGISLWMFPEGTRHSSEVPDMLPLKKGGFHLAVQAGIPIVPIVTENYWRLYRKGVFGEGKLKVRGMVVFRNGRALLPPIHTTGLGAADVSSLASRVRDQMVEALRDISVKVASGKTERGVKAEEDESAVIPPVSDNTQSEAKIPLAGGLQEGTKTNQEIGKESASGTSLAPSSSTSSLNTWKSGVSESGMETEEDEGMILVARAAG</sequence>
<dbReference type="Proteomes" id="UP000242287">
    <property type="component" value="Unassembled WGS sequence"/>
</dbReference>
<keyword evidence="6" id="KW-0812">Transmembrane</keyword>
<keyword evidence="2 4" id="KW-0808">Transferase</keyword>
<evidence type="ECO:0000256" key="5">
    <source>
        <dbReference type="SAM" id="MobiDB-lite"/>
    </source>
</evidence>
<keyword evidence="4" id="KW-1208">Phospholipid metabolism</keyword>
<dbReference type="EC" id="2.3.1.51" evidence="4"/>
<name>A0A2A9NPH5_9AGAR</name>
<keyword evidence="4" id="KW-0444">Lipid biosynthesis</keyword>
<keyword evidence="9" id="KW-1185">Reference proteome</keyword>
<dbReference type="OrthoDB" id="202234at2759"/>
<protein>
    <recommendedName>
        <fullName evidence="4">1-acyl-sn-glycerol-3-phosphate acyltransferase</fullName>
        <ecNumber evidence="4">2.3.1.51</ecNumber>
    </recommendedName>
</protein>
<feature type="region of interest" description="Disordered" evidence="5">
    <location>
        <begin position="284"/>
        <end position="376"/>
    </location>
</feature>